<keyword evidence="3 8" id="KW-0489">Methyltransferase</keyword>
<protein>
    <recommendedName>
        <fullName evidence="2">site-specific DNA-methyltransferase (adenine-specific)</fullName>
        <ecNumber evidence="2">2.1.1.72</ecNumber>
    </recommendedName>
</protein>
<dbReference type="EMBL" id="CP003986">
    <property type="protein sequence ID" value="AGF80114.1"/>
    <property type="molecule type" value="Genomic_DNA"/>
</dbReference>
<dbReference type="HOGENOM" id="CLU_658459_0_0_7"/>
<evidence type="ECO:0000313" key="8">
    <source>
        <dbReference type="EMBL" id="AGF80114.1"/>
    </source>
</evidence>
<evidence type="ECO:0000256" key="3">
    <source>
        <dbReference type="ARBA" id="ARBA00022603"/>
    </source>
</evidence>
<dbReference type="RefSeq" id="WP_015405796.1">
    <property type="nucleotide sequence ID" value="NC_020305.1"/>
</dbReference>
<dbReference type="InterPro" id="IPR002941">
    <property type="entry name" value="DNA_methylase_N4/N6"/>
</dbReference>
<keyword evidence="8" id="KW-0614">Plasmid</keyword>
<dbReference type="GO" id="GO:0009007">
    <property type="term" value="F:site-specific DNA-methyltransferase (adenine-specific) activity"/>
    <property type="evidence" value="ECO:0007669"/>
    <property type="project" value="UniProtKB-EC"/>
</dbReference>
<name>M1NKK0_DESSD</name>
<comment type="catalytic activity">
    <reaction evidence="6">
        <text>a 2'-deoxyadenosine in DNA + S-adenosyl-L-methionine = an N(6)-methyl-2'-deoxyadenosine in DNA + S-adenosyl-L-homocysteine + H(+)</text>
        <dbReference type="Rhea" id="RHEA:15197"/>
        <dbReference type="Rhea" id="RHEA-COMP:12418"/>
        <dbReference type="Rhea" id="RHEA-COMP:12419"/>
        <dbReference type="ChEBI" id="CHEBI:15378"/>
        <dbReference type="ChEBI" id="CHEBI:57856"/>
        <dbReference type="ChEBI" id="CHEBI:59789"/>
        <dbReference type="ChEBI" id="CHEBI:90615"/>
        <dbReference type="ChEBI" id="CHEBI:90616"/>
        <dbReference type="EC" id="2.1.1.72"/>
    </reaction>
</comment>
<keyword evidence="4" id="KW-0808">Transferase</keyword>
<proteinExistence type="inferred from homology"/>
<dbReference type="REBASE" id="60687">
    <property type="entry name" value="M.Dsu10523ORF3605P"/>
</dbReference>
<geneLocation type="plasmid" evidence="9">
    <name>pDESSD</name>
</geneLocation>
<dbReference type="PRINTS" id="PR00506">
    <property type="entry name" value="D21N6MTFRASE"/>
</dbReference>
<dbReference type="GO" id="GO:0008170">
    <property type="term" value="F:N-methyltransferase activity"/>
    <property type="evidence" value="ECO:0007669"/>
    <property type="project" value="InterPro"/>
</dbReference>
<dbReference type="AlphaFoldDB" id="M1NKK0"/>
<dbReference type="Gene3D" id="3.40.50.150">
    <property type="entry name" value="Vaccinia Virus protein VP39"/>
    <property type="match status" value="1"/>
</dbReference>
<dbReference type="OrthoDB" id="5422566at2"/>
<reference evidence="9" key="1">
    <citation type="journal article" date="2013" name="Stand. Genomic Sci.">
        <title>Complete genome sequence of Desulfocapsa sulfexigens, a marine deltaproteobacterium specialized in disproportionating inorganic sulfur compounds.</title>
        <authorList>
            <person name="Finster K.W."/>
            <person name="Kjeldsen K.U."/>
            <person name="Kube M."/>
            <person name="Reinhardt R."/>
            <person name="Mussmann M."/>
            <person name="Amann R."/>
            <person name="Schreiber L."/>
        </authorList>
    </citation>
    <scope>NUCLEOTIDE SEQUENCE [LARGE SCALE GENOMIC DNA]</scope>
    <source>
        <strain evidence="9">DSM 10523 / SB164P1</strain>
        <plasmid evidence="9">pDESSD</plasmid>
    </source>
</reference>
<dbReference type="InterPro" id="IPR002052">
    <property type="entry name" value="DNA_methylase_N6_adenine_CS"/>
</dbReference>
<dbReference type="SUPFAM" id="SSF53335">
    <property type="entry name" value="S-adenosyl-L-methionine-dependent methyltransferases"/>
    <property type="match status" value="1"/>
</dbReference>
<dbReference type="KEGG" id="dsf:UWK_03605"/>
<comment type="similarity">
    <text evidence="1">Belongs to the N(4)/N(6)-methyltransferase family.</text>
</comment>
<organism evidence="8 9">
    <name type="scientific">Desulfocapsa sulfexigens (strain DSM 10523 / SB164P1)</name>
    <dbReference type="NCBI Taxonomy" id="1167006"/>
    <lineage>
        <taxon>Bacteria</taxon>
        <taxon>Pseudomonadati</taxon>
        <taxon>Thermodesulfobacteriota</taxon>
        <taxon>Desulfobulbia</taxon>
        <taxon>Desulfobulbales</taxon>
        <taxon>Desulfocapsaceae</taxon>
        <taxon>Desulfocapsa</taxon>
    </lineage>
</organism>
<accession>M1NKK0</accession>
<keyword evidence="9" id="KW-1185">Reference proteome</keyword>
<evidence type="ECO:0000256" key="5">
    <source>
        <dbReference type="ARBA" id="ARBA00022691"/>
    </source>
</evidence>
<dbReference type="InterPro" id="IPR002295">
    <property type="entry name" value="N4/N6-MTase_EcoPI_Mod-like"/>
</dbReference>
<dbReference type="Pfam" id="PF01555">
    <property type="entry name" value="N6_N4_Mtase"/>
    <property type="match status" value="1"/>
</dbReference>
<evidence type="ECO:0000256" key="2">
    <source>
        <dbReference type="ARBA" id="ARBA00011900"/>
    </source>
</evidence>
<evidence type="ECO:0000313" key="9">
    <source>
        <dbReference type="Proteomes" id="UP000011721"/>
    </source>
</evidence>
<dbReference type="PATRIC" id="fig|1167006.5.peg.3873"/>
<evidence type="ECO:0000256" key="1">
    <source>
        <dbReference type="ARBA" id="ARBA00006594"/>
    </source>
</evidence>
<dbReference type="InterPro" id="IPR029063">
    <property type="entry name" value="SAM-dependent_MTases_sf"/>
</dbReference>
<evidence type="ECO:0000256" key="6">
    <source>
        <dbReference type="ARBA" id="ARBA00047942"/>
    </source>
</evidence>
<keyword evidence="5" id="KW-0949">S-adenosyl-L-methionine</keyword>
<feature type="domain" description="DNA methylase N-4/N-6" evidence="7">
    <location>
        <begin position="131"/>
        <end position="343"/>
    </location>
</feature>
<sequence length="417" mass="48039">MKRQNAFFEALGVDATNSKEVTRLAVISGISVKKLRYYNEHHLMPSGTELEKIIETTNVTKLKLMLKLGCVDHNVAGMLSEHADEIITLFEKEKKQTKAKKRLQPVFETNLGKLYHGNCIEVLMQMPSNSVDMVFADPPFNLNKLYPSNINDDLKAEQYLDWCEDWIDECVRVLKFGGAFLLWNLPKWNSALSNFLNDRLTFRHWIATDIKYRLPIKGRLYPAHYSLLYYINGDKPKTFHPDRLPMQVCPKCSGDLKDYGGYKAKMNPAGVNMSDIWIDIPPVRHNKYKRREGANELSLKLLDRIVEMSTDEGDIVFDPFGGSGTTYMASELKKRKWIGCEIGPVDDIVNRFDHINEEREILNNYRDNLNSLFPKQILKKREKEGLWTCESVRSKAALKMSTTTYTENSIPQLAKTK</sequence>
<gene>
    <name evidence="8" type="ordered locus">UWK_03605</name>
</gene>
<dbReference type="PROSITE" id="PS00092">
    <property type="entry name" value="N6_MTASE"/>
    <property type="match status" value="1"/>
</dbReference>
<dbReference type="EC" id="2.1.1.72" evidence="2"/>
<evidence type="ECO:0000259" key="7">
    <source>
        <dbReference type="Pfam" id="PF01555"/>
    </source>
</evidence>
<evidence type="ECO:0000256" key="4">
    <source>
        <dbReference type="ARBA" id="ARBA00022679"/>
    </source>
</evidence>
<dbReference type="GO" id="GO:0032259">
    <property type="term" value="P:methylation"/>
    <property type="evidence" value="ECO:0007669"/>
    <property type="project" value="UniProtKB-KW"/>
</dbReference>
<dbReference type="Proteomes" id="UP000011721">
    <property type="component" value="Plasmid unnamed"/>
</dbReference>
<dbReference type="GO" id="GO:0003677">
    <property type="term" value="F:DNA binding"/>
    <property type="evidence" value="ECO:0007669"/>
    <property type="project" value="InterPro"/>
</dbReference>